<dbReference type="Gene3D" id="3.40.50.150">
    <property type="entry name" value="Vaccinia Virus protein VP39"/>
    <property type="match status" value="1"/>
</dbReference>
<keyword evidence="2" id="KW-0830">Ubiquinone</keyword>
<gene>
    <name evidence="2" type="ORF">SAMN05660830_02234</name>
</gene>
<protein>
    <submittedName>
        <fullName evidence="2">Ubiquinone/menaquinone biosynthesis C-methylase UbiE</fullName>
    </submittedName>
</protein>
<evidence type="ECO:0000313" key="3">
    <source>
        <dbReference type="Proteomes" id="UP000184001"/>
    </source>
</evidence>
<dbReference type="GO" id="GO:0008757">
    <property type="term" value="F:S-adenosylmethionine-dependent methyltransferase activity"/>
    <property type="evidence" value="ECO:0007669"/>
    <property type="project" value="InterPro"/>
</dbReference>
<name>A0A8G2FBG0_9BACT</name>
<dbReference type="InterPro" id="IPR029063">
    <property type="entry name" value="SAM-dependent_MTases_sf"/>
</dbReference>
<dbReference type="Pfam" id="PF08241">
    <property type="entry name" value="Methyltransf_11"/>
    <property type="match status" value="1"/>
</dbReference>
<sequence>MTIWANENIVDEYRRWVESPAGSLALQSKKKLIVDLISGWPRRGRRFLEVGCATGLMTEMFYHAGFDVTGLDCSPLMLAEARELLGRRAEFFLGRAEHLPFDDNQFDYVSVGSVLEFVEEPEAVLAEALRVASCGVIVTVYSKWSFHYLLRSRSGGGCVENRRWLSPVTVDKMIREQVDTGELTRRSILLGPVCTWKETPLLGWINSRIMPYGLGALSGICVDKNDTKMTIPLRIQKRRAKPAILNACRTNLAARNPTSTFDK</sequence>
<proteinExistence type="predicted"/>
<dbReference type="AlphaFoldDB" id="A0A8G2FBG0"/>
<dbReference type="SUPFAM" id="SSF53335">
    <property type="entry name" value="S-adenosyl-L-methionine-dependent methyltransferases"/>
    <property type="match status" value="1"/>
</dbReference>
<dbReference type="EMBL" id="FQZR01000005">
    <property type="protein sequence ID" value="SHJ35958.1"/>
    <property type="molecule type" value="Genomic_DNA"/>
</dbReference>
<dbReference type="RefSeq" id="WP_020000909.1">
    <property type="nucleotide sequence ID" value="NZ_CP192219.1"/>
</dbReference>
<evidence type="ECO:0000313" key="2">
    <source>
        <dbReference type="EMBL" id="SHJ35958.1"/>
    </source>
</evidence>
<accession>A0A8G2FBG0</accession>
<dbReference type="GO" id="GO:0032259">
    <property type="term" value="P:methylation"/>
    <property type="evidence" value="ECO:0007669"/>
    <property type="project" value="UniProtKB-KW"/>
</dbReference>
<feature type="domain" description="Methyltransferase type 11" evidence="1">
    <location>
        <begin position="48"/>
        <end position="133"/>
    </location>
</feature>
<dbReference type="InterPro" id="IPR013216">
    <property type="entry name" value="Methyltransf_11"/>
</dbReference>
<dbReference type="Proteomes" id="UP000184001">
    <property type="component" value="Unassembled WGS sequence"/>
</dbReference>
<keyword evidence="2" id="KW-0489">Methyltransferase</keyword>
<dbReference type="PANTHER" id="PTHR43591">
    <property type="entry name" value="METHYLTRANSFERASE"/>
    <property type="match status" value="1"/>
</dbReference>
<keyword evidence="2" id="KW-0808">Transferase</keyword>
<evidence type="ECO:0000259" key="1">
    <source>
        <dbReference type="Pfam" id="PF08241"/>
    </source>
</evidence>
<comment type="caution">
    <text evidence="2">The sequence shown here is derived from an EMBL/GenBank/DDBJ whole genome shotgun (WGS) entry which is preliminary data.</text>
</comment>
<dbReference type="CDD" id="cd02440">
    <property type="entry name" value="AdoMet_MTases"/>
    <property type="match status" value="1"/>
</dbReference>
<reference evidence="2 3" key="1">
    <citation type="submission" date="2016-11" db="EMBL/GenBank/DDBJ databases">
        <authorList>
            <person name="Varghese N."/>
            <person name="Submissions S."/>
        </authorList>
    </citation>
    <scope>NUCLEOTIDE SEQUENCE [LARGE SCALE GENOMIC DNA]</scope>
    <source>
        <strain evidence="2 3">DSM 17919</strain>
    </source>
</reference>
<organism evidence="2 3">
    <name type="scientific">Halodesulfovibrio aestuarii</name>
    <dbReference type="NCBI Taxonomy" id="126333"/>
    <lineage>
        <taxon>Bacteria</taxon>
        <taxon>Pseudomonadati</taxon>
        <taxon>Thermodesulfobacteriota</taxon>
        <taxon>Desulfovibrionia</taxon>
        <taxon>Desulfovibrionales</taxon>
        <taxon>Desulfovibrionaceae</taxon>
        <taxon>Halodesulfovibrio</taxon>
    </lineage>
</organism>